<reference evidence="1 2" key="1">
    <citation type="submission" date="2018-11" db="EMBL/GenBank/DDBJ databases">
        <authorList>
            <person name="Lopez-Roques C."/>
            <person name="Donnadieu C."/>
            <person name="Bouchez O."/>
            <person name="Klopp C."/>
            <person name="Cabau C."/>
            <person name="Zahm M."/>
        </authorList>
    </citation>
    <scope>NUCLEOTIDE SEQUENCE [LARGE SCALE GENOMIC DNA]</scope>
    <source>
        <strain evidence="1">RS831</strain>
        <tissue evidence="1">Whole body</tissue>
    </source>
</reference>
<protein>
    <submittedName>
        <fullName evidence="1">Uncharacterized protein</fullName>
    </submittedName>
</protein>
<dbReference type="EMBL" id="CM012450">
    <property type="protein sequence ID" value="RVE63923.1"/>
    <property type="molecule type" value="Genomic_DNA"/>
</dbReference>
<evidence type="ECO:0000313" key="1">
    <source>
        <dbReference type="EMBL" id="RVE63923.1"/>
    </source>
</evidence>
<keyword evidence="2" id="KW-1185">Reference proteome</keyword>
<proteinExistence type="predicted"/>
<organism evidence="1 2">
    <name type="scientific">Oryzias javanicus</name>
    <name type="common">Javanese ricefish</name>
    <name type="synonym">Aplocheilus javanicus</name>
    <dbReference type="NCBI Taxonomy" id="123683"/>
    <lineage>
        <taxon>Eukaryota</taxon>
        <taxon>Metazoa</taxon>
        <taxon>Chordata</taxon>
        <taxon>Craniata</taxon>
        <taxon>Vertebrata</taxon>
        <taxon>Euteleostomi</taxon>
        <taxon>Actinopterygii</taxon>
        <taxon>Neopterygii</taxon>
        <taxon>Teleostei</taxon>
        <taxon>Neoteleostei</taxon>
        <taxon>Acanthomorphata</taxon>
        <taxon>Ovalentaria</taxon>
        <taxon>Atherinomorphae</taxon>
        <taxon>Beloniformes</taxon>
        <taxon>Adrianichthyidae</taxon>
        <taxon>Oryziinae</taxon>
        <taxon>Oryzias</taxon>
    </lineage>
</organism>
<sequence>MKSALGVAPPTADRAGSFAVVVTLEENGCCSDFFSMKTLIFQFHFVFMRWSPPRPLCNLEGCEWSL</sequence>
<evidence type="ECO:0000313" key="2">
    <source>
        <dbReference type="Proteomes" id="UP000283210"/>
    </source>
</evidence>
<name>A0A437CNE7_ORYJA</name>
<dbReference type="Proteomes" id="UP000283210">
    <property type="component" value="Chromosome 14"/>
</dbReference>
<reference evidence="1 2" key="2">
    <citation type="submission" date="2019-01" db="EMBL/GenBank/DDBJ databases">
        <title>A chromosome length genome reference of the Java medaka (oryzias javanicus).</title>
        <authorList>
            <person name="Herpin A."/>
            <person name="Takehana Y."/>
            <person name="Naruse K."/>
            <person name="Ansai S."/>
            <person name="Kawaguchi M."/>
        </authorList>
    </citation>
    <scope>NUCLEOTIDE SEQUENCE [LARGE SCALE GENOMIC DNA]</scope>
    <source>
        <strain evidence="1">RS831</strain>
        <tissue evidence="1">Whole body</tissue>
    </source>
</reference>
<accession>A0A437CNE7</accession>
<gene>
    <name evidence="1" type="ORF">OJAV_G00141360</name>
</gene>
<dbReference type="AlphaFoldDB" id="A0A437CNE7"/>